<keyword evidence="10" id="KW-1185">Reference proteome</keyword>
<dbReference type="GO" id="GO:0016020">
    <property type="term" value="C:membrane"/>
    <property type="evidence" value="ECO:0007669"/>
    <property type="project" value="UniProtKB-SubCell"/>
</dbReference>
<dbReference type="RefSeq" id="WP_067304982.1">
    <property type="nucleotide sequence ID" value="NZ_CP016279.1"/>
</dbReference>
<dbReference type="EMBL" id="JAGGLP010000050">
    <property type="protein sequence ID" value="MBP2056555.1"/>
    <property type="molecule type" value="Genomic_DNA"/>
</dbReference>
<accession>A0A1B1AWZ5</accession>
<evidence type="ECO:0000313" key="7">
    <source>
        <dbReference type="EMBL" id="ANP51099.1"/>
    </source>
</evidence>
<evidence type="ECO:0000313" key="8">
    <source>
        <dbReference type="EMBL" id="MBP2056555.1"/>
    </source>
</evidence>
<keyword evidence="2 5" id="KW-0812">Transmembrane</keyword>
<evidence type="ECO:0000313" key="10">
    <source>
        <dbReference type="Proteomes" id="UP001519309"/>
    </source>
</evidence>
<dbReference type="Pfam" id="PF04138">
    <property type="entry name" value="GtrA_DPMS_TM"/>
    <property type="match status" value="1"/>
</dbReference>
<feature type="transmembrane region" description="Helical" evidence="5">
    <location>
        <begin position="86"/>
        <end position="109"/>
    </location>
</feature>
<protein>
    <submittedName>
        <fullName evidence="8">Flippase GtrA</fullName>
    </submittedName>
</protein>
<dbReference type="GO" id="GO:0000271">
    <property type="term" value="P:polysaccharide biosynthetic process"/>
    <property type="evidence" value="ECO:0007669"/>
    <property type="project" value="InterPro"/>
</dbReference>
<evidence type="ECO:0000256" key="4">
    <source>
        <dbReference type="ARBA" id="ARBA00023136"/>
    </source>
</evidence>
<evidence type="ECO:0000256" key="2">
    <source>
        <dbReference type="ARBA" id="ARBA00022692"/>
    </source>
</evidence>
<dbReference type="AlphaFoldDB" id="A0A1B1AWZ5"/>
<comment type="subcellular location">
    <subcellularLocation>
        <location evidence="1">Membrane</location>
        <topology evidence="1">Multi-pass membrane protein</topology>
    </subcellularLocation>
</comment>
<evidence type="ECO:0000256" key="5">
    <source>
        <dbReference type="SAM" id="Phobius"/>
    </source>
</evidence>
<dbReference type="EMBL" id="CP016279">
    <property type="protein sequence ID" value="ANP51099.1"/>
    <property type="molecule type" value="Genomic_DNA"/>
</dbReference>
<evidence type="ECO:0000259" key="6">
    <source>
        <dbReference type="Pfam" id="PF04138"/>
    </source>
</evidence>
<feature type="domain" description="GtrA/DPMS transmembrane" evidence="6">
    <location>
        <begin position="26"/>
        <end position="141"/>
    </location>
</feature>
<keyword evidence="3 5" id="KW-1133">Transmembrane helix</keyword>
<evidence type="ECO:0000256" key="3">
    <source>
        <dbReference type="ARBA" id="ARBA00022989"/>
    </source>
</evidence>
<keyword evidence="4 5" id="KW-0472">Membrane</keyword>
<dbReference type="OrthoDB" id="3296646at2"/>
<sequence>MRRPGARHSASDRPGHATLTRQAGWFAVIGVASTAGQALLYWGLRHWSPPLVANLASLGVVTVLNTEANRRLTFRGSPVRAVQAHLAAGVLFVLAYLVTSGAVLLFRHYRPTASPARETLVLVPSFALVTVVRFTLLRLVVVGGHPR</sequence>
<dbReference type="Proteomes" id="UP001519309">
    <property type="component" value="Unassembled WGS sequence"/>
</dbReference>
<organism evidence="7 9">
    <name type="scientific">Streptomyces griseochromogenes</name>
    <dbReference type="NCBI Taxonomy" id="68214"/>
    <lineage>
        <taxon>Bacteria</taxon>
        <taxon>Bacillati</taxon>
        <taxon>Actinomycetota</taxon>
        <taxon>Actinomycetes</taxon>
        <taxon>Kitasatosporales</taxon>
        <taxon>Streptomycetaceae</taxon>
        <taxon>Streptomyces</taxon>
    </lineage>
</organism>
<dbReference type="Proteomes" id="UP000092659">
    <property type="component" value="Chromosome"/>
</dbReference>
<feature type="transmembrane region" description="Helical" evidence="5">
    <location>
        <begin position="23"/>
        <end position="41"/>
    </location>
</feature>
<dbReference type="KEGG" id="sgs:AVL59_17040"/>
<gene>
    <name evidence="7" type="ORF">AVL59_17040</name>
    <name evidence="8" type="ORF">J2Z21_009574</name>
</gene>
<dbReference type="STRING" id="68214.AVL59_17040"/>
<reference evidence="7 9" key="1">
    <citation type="submission" date="2016-06" db="EMBL/GenBank/DDBJ databases">
        <title>Complete genome sequence of Streptomyces griseochromogenes ATCC 14511, the Blasticidin S producer.</title>
        <authorList>
            <person name="Wu L."/>
        </authorList>
    </citation>
    <scope>NUCLEOTIDE SEQUENCE [LARGE SCALE GENOMIC DNA]</scope>
    <source>
        <strain evidence="7 9">ATCC 14511</strain>
    </source>
</reference>
<evidence type="ECO:0000256" key="1">
    <source>
        <dbReference type="ARBA" id="ARBA00004141"/>
    </source>
</evidence>
<name>A0A1B1AWZ5_9ACTN</name>
<reference evidence="8 10" key="2">
    <citation type="submission" date="2021-03" db="EMBL/GenBank/DDBJ databases">
        <title>Genomic Encyclopedia of Type Strains, Phase IV (KMG-IV): sequencing the most valuable type-strain genomes for metagenomic binning, comparative biology and taxonomic classification.</title>
        <authorList>
            <person name="Goeker M."/>
        </authorList>
    </citation>
    <scope>NUCLEOTIDE SEQUENCE [LARGE SCALE GENOMIC DNA]</scope>
    <source>
        <strain evidence="8 10">DSM 40499</strain>
    </source>
</reference>
<proteinExistence type="predicted"/>
<dbReference type="InterPro" id="IPR007267">
    <property type="entry name" value="GtrA_DPMS_TM"/>
</dbReference>
<evidence type="ECO:0000313" key="9">
    <source>
        <dbReference type="Proteomes" id="UP000092659"/>
    </source>
</evidence>
<feature type="transmembrane region" description="Helical" evidence="5">
    <location>
        <begin position="121"/>
        <end position="141"/>
    </location>
</feature>